<dbReference type="CDD" id="cd04322">
    <property type="entry name" value="LysRS_N"/>
    <property type="match status" value="1"/>
</dbReference>
<dbReference type="PANTHER" id="PTHR42918:SF15">
    <property type="entry name" value="LYSINE--TRNA LIGASE, CHLOROPLASTIC_MITOCHONDRIAL"/>
    <property type="match status" value="1"/>
</dbReference>
<evidence type="ECO:0000256" key="14">
    <source>
        <dbReference type="RuleBase" id="RU000336"/>
    </source>
</evidence>
<dbReference type="GO" id="GO:0006430">
    <property type="term" value="P:lysyl-tRNA aminoacylation"/>
    <property type="evidence" value="ECO:0007669"/>
    <property type="project" value="UniProtKB-UniRule"/>
</dbReference>
<dbReference type="InterPro" id="IPR018149">
    <property type="entry name" value="Lys-tRNA-synth_II_C"/>
</dbReference>
<evidence type="ECO:0000313" key="16">
    <source>
        <dbReference type="EMBL" id="EUJ45766.1"/>
    </source>
</evidence>
<keyword evidence="9 13" id="KW-0460">Magnesium</keyword>
<keyword evidence="11 13" id="KW-0030">Aminoacyl-tRNA synthetase</keyword>
<dbReference type="Proteomes" id="UP000019248">
    <property type="component" value="Unassembled WGS sequence"/>
</dbReference>
<dbReference type="NCBIfam" id="TIGR00499">
    <property type="entry name" value="lysS_bact"/>
    <property type="match status" value="1"/>
</dbReference>
<evidence type="ECO:0000256" key="13">
    <source>
        <dbReference type="HAMAP-Rule" id="MF_00252"/>
    </source>
</evidence>
<dbReference type="PIRSF" id="PIRSF039101">
    <property type="entry name" value="LysRS2"/>
    <property type="match status" value="1"/>
</dbReference>
<dbReference type="InterPro" id="IPR006195">
    <property type="entry name" value="aa-tRNA-synth_II"/>
</dbReference>
<feature type="binding site" evidence="13">
    <location>
        <position position="408"/>
    </location>
    <ligand>
        <name>Mg(2+)</name>
        <dbReference type="ChEBI" id="CHEBI:18420"/>
        <label>1</label>
    </ligand>
</feature>
<evidence type="ECO:0000256" key="12">
    <source>
        <dbReference type="ARBA" id="ARBA00048573"/>
    </source>
</evidence>
<feature type="domain" description="Aminoacyl-transfer RNA synthetases class-II family profile" evidence="15">
    <location>
        <begin position="178"/>
        <end position="496"/>
    </location>
</feature>
<dbReference type="PRINTS" id="PR00982">
    <property type="entry name" value="TRNASYNTHLYS"/>
</dbReference>
<comment type="similarity">
    <text evidence="2 13">Belongs to the class-II aminoacyl-tRNA synthetase family.</text>
</comment>
<dbReference type="NCBIfam" id="NF001756">
    <property type="entry name" value="PRK00484.1"/>
    <property type="match status" value="1"/>
</dbReference>
<dbReference type="GO" id="GO:0000049">
    <property type="term" value="F:tRNA binding"/>
    <property type="evidence" value="ECO:0007669"/>
    <property type="project" value="TreeGrafter"/>
</dbReference>
<dbReference type="EMBL" id="AODL01000007">
    <property type="protein sequence ID" value="EUJ45766.1"/>
    <property type="molecule type" value="Genomic_DNA"/>
</dbReference>
<evidence type="ECO:0000313" key="17">
    <source>
        <dbReference type="Proteomes" id="UP000019248"/>
    </source>
</evidence>
<evidence type="ECO:0000256" key="8">
    <source>
        <dbReference type="ARBA" id="ARBA00022840"/>
    </source>
</evidence>
<dbReference type="FunFam" id="3.30.930.10:FF:000001">
    <property type="entry name" value="Lysine--tRNA ligase"/>
    <property type="match status" value="1"/>
</dbReference>
<dbReference type="Pfam" id="PF01336">
    <property type="entry name" value="tRNA_anti-codon"/>
    <property type="match status" value="1"/>
</dbReference>
<evidence type="ECO:0000256" key="3">
    <source>
        <dbReference type="ARBA" id="ARBA00011738"/>
    </source>
</evidence>
<evidence type="ECO:0000256" key="1">
    <source>
        <dbReference type="ARBA" id="ARBA00004496"/>
    </source>
</evidence>
<dbReference type="CDD" id="cd00775">
    <property type="entry name" value="LysRS_core"/>
    <property type="match status" value="1"/>
</dbReference>
<dbReference type="GO" id="GO:0016740">
    <property type="term" value="F:transferase activity"/>
    <property type="evidence" value="ECO:0007669"/>
    <property type="project" value="UniProtKB-ARBA"/>
</dbReference>
<evidence type="ECO:0000256" key="4">
    <source>
        <dbReference type="ARBA" id="ARBA00022490"/>
    </source>
</evidence>
<evidence type="ECO:0000256" key="7">
    <source>
        <dbReference type="ARBA" id="ARBA00022741"/>
    </source>
</evidence>
<dbReference type="PATRIC" id="fig|1265816.5.peg.1580"/>
<proteinExistence type="inferred from homology"/>
<dbReference type="InterPro" id="IPR045864">
    <property type="entry name" value="aa-tRNA-synth_II/BPL/LPL"/>
</dbReference>
<evidence type="ECO:0000259" key="15">
    <source>
        <dbReference type="PROSITE" id="PS50862"/>
    </source>
</evidence>
<dbReference type="InterPro" id="IPR002313">
    <property type="entry name" value="Lys-tRNA-ligase_II"/>
</dbReference>
<dbReference type="GO" id="GO:0140096">
    <property type="term" value="F:catalytic activity, acting on a protein"/>
    <property type="evidence" value="ECO:0007669"/>
    <property type="project" value="UniProtKB-ARBA"/>
</dbReference>
<dbReference type="HAMAP" id="MF_00252">
    <property type="entry name" value="Lys_tRNA_synth_class2"/>
    <property type="match status" value="1"/>
</dbReference>
<comment type="caution">
    <text evidence="16">The sequence shown here is derived from an EMBL/GenBank/DDBJ whole genome shotgun (WGS) entry which is preliminary data.</text>
</comment>
<dbReference type="OrthoDB" id="9801152at2"/>
<reference evidence="16 17" key="1">
    <citation type="journal article" date="2014" name="Int. J. Syst. Evol. Microbiol.">
        <title>Listeria floridensis sp. nov., Listeria aquatica sp. nov., Listeria cornellensis sp. nov., Listeria riparia sp. nov. and Listeria grandensis sp. nov., from agricultural and natural environments.</title>
        <authorList>
            <person name="den Bakker H.C."/>
            <person name="Warchocki S."/>
            <person name="Wright E.M."/>
            <person name="Allred A.F."/>
            <person name="Ahlstrom C."/>
            <person name="Manuel C.S."/>
            <person name="Stasiewicz M.J."/>
            <person name="Burrell A."/>
            <person name="Roof S."/>
            <person name="Strawn L."/>
            <person name="Fortes E.D."/>
            <person name="Nightingale K.K."/>
            <person name="Kephart D."/>
            <person name="Wiedmann M."/>
        </authorList>
    </citation>
    <scope>NUCLEOTIDE SEQUENCE [LARGE SCALE GENOMIC DNA]</scope>
    <source>
        <strain evidence="16 17">FSL S10-1204</strain>
    </source>
</reference>
<dbReference type="InterPro" id="IPR004364">
    <property type="entry name" value="Aa-tRNA-synt_II"/>
</dbReference>
<comment type="subcellular location">
    <subcellularLocation>
        <location evidence="1 13">Cytoplasm</location>
    </subcellularLocation>
</comment>
<dbReference type="RefSeq" id="WP_036100464.1">
    <property type="nucleotide sequence ID" value="NZ_AODL01000007.1"/>
</dbReference>
<dbReference type="PANTHER" id="PTHR42918">
    <property type="entry name" value="LYSYL-TRNA SYNTHETASE"/>
    <property type="match status" value="1"/>
</dbReference>
<keyword evidence="4 13" id="KW-0963">Cytoplasm</keyword>
<dbReference type="Gene3D" id="2.40.50.140">
    <property type="entry name" value="Nucleic acid-binding proteins"/>
    <property type="match status" value="1"/>
</dbReference>
<dbReference type="PROSITE" id="PS50862">
    <property type="entry name" value="AA_TRNA_LIGASE_II"/>
    <property type="match status" value="1"/>
</dbReference>
<keyword evidence="10 13" id="KW-0648">Protein biosynthesis</keyword>
<dbReference type="SUPFAM" id="SSF50249">
    <property type="entry name" value="Nucleic acid-binding proteins"/>
    <property type="match status" value="1"/>
</dbReference>
<evidence type="ECO:0000256" key="6">
    <source>
        <dbReference type="ARBA" id="ARBA00022723"/>
    </source>
</evidence>
<dbReference type="GO" id="GO:0004824">
    <property type="term" value="F:lysine-tRNA ligase activity"/>
    <property type="evidence" value="ECO:0007669"/>
    <property type="project" value="UniProtKB-UniRule"/>
</dbReference>
<dbReference type="InterPro" id="IPR034762">
    <property type="entry name" value="Lys-tRNA-ligase_II_bac/euk"/>
</dbReference>
<comment type="subunit">
    <text evidence="3 13">Homodimer.</text>
</comment>
<dbReference type="GO" id="GO:0005524">
    <property type="term" value="F:ATP binding"/>
    <property type="evidence" value="ECO:0007669"/>
    <property type="project" value="UniProtKB-UniRule"/>
</dbReference>
<evidence type="ECO:0000256" key="5">
    <source>
        <dbReference type="ARBA" id="ARBA00022598"/>
    </source>
</evidence>
<dbReference type="InterPro" id="IPR004365">
    <property type="entry name" value="NA-bd_OB_tRNA"/>
</dbReference>
<keyword evidence="8 13" id="KW-0067">ATP-binding</keyword>
<keyword evidence="6 13" id="KW-0479">Metal-binding</keyword>
<sequence length="498" mass="57026">MSHENHEELNDQLIVRREKLDTLRAEGIDPFGGKFARTISPEEIVSQYEGKTKEELEEAAIEVSVAGRIMTKRVKGKVGFTHIQDRFHQVQIYIRKDGVGEEAYDLFKLADLGDIVGVTGTIFLTNTGELSVKATEFTMLSKSLRPLPDKFHGLKDVEQRYRQRYLDLITNAESQQRFVMRSKIMQYTRNYLDNIGYLEVETPVLHTVAGGAAAKPFITHHNALDMELYLRIALELHLKRLIVGGMDKVYEIGRVFRNEGVSTRHNPEFTMLETYAAFENFEDIMELVEGLVSTVCQKLHGTTVITYGEDQIDLTPNWTRLHMVDAVKQYTGVDFWNVKTTEEARALAKEHNVPITEHMTYGHVLNEFFEVFVEEKLIQPTFIYGHPIEISPLAKTNKEDSRFTDRFEVFIVGREHGNAFSELNDPIDQRQRFLAQVSEREHGNDEAHNMDEEFLEALEYGLPPTGGLGIGMDRLVMLLTNAPSIRDVLLFPTMKPRD</sequence>
<name>W7DE49_9LIST</name>
<comment type="cofactor">
    <cofactor evidence="13 14">
        <name>Mg(2+)</name>
        <dbReference type="ChEBI" id="CHEBI:18420"/>
    </cofactor>
    <text evidence="13 14">Binds 3 Mg(2+) ions per subunit.</text>
</comment>
<keyword evidence="5 13" id="KW-0436">Ligase</keyword>
<evidence type="ECO:0000256" key="10">
    <source>
        <dbReference type="ARBA" id="ARBA00022917"/>
    </source>
</evidence>
<dbReference type="Gene3D" id="3.30.930.10">
    <property type="entry name" value="Bira Bifunctional Protein, Domain 2"/>
    <property type="match status" value="1"/>
</dbReference>
<dbReference type="EC" id="6.1.1.6" evidence="13"/>
<dbReference type="InterPro" id="IPR012340">
    <property type="entry name" value="NA-bd_OB-fold"/>
</dbReference>
<accession>W7DE49</accession>
<evidence type="ECO:0000256" key="2">
    <source>
        <dbReference type="ARBA" id="ARBA00008226"/>
    </source>
</evidence>
<gene>
    <name evidence="13 16" type="primary">lysS</name>
    <name evidence="16" type="ORF">PRIP_07978</name>
</gene>
<keyword evidence="17" id="KW-1185">Reference proteome</keyword>
<dbReference type="GO" id="GO:0000287">
    <property type="term" value="F:magnesium ion binding"/>
    <property type="evidence" value="ECO:0007669"/>
    <property type="project" value="UniProtKB-UniRule"/>
</dbReference>
<organism evidence="16 17">
    <name type="scientific">Listeria riparia FSL S10-1204</name>
    <dbReference type="NCBI Taxonomy" id="1265816"/>
    <lineage>
        <taxon>Bacteria</taxon>
        <taxon>Bacillati</taxon>
        <taxon>Bacillota</taxon>
        <taxon>Bacilli</taxon>
        <taxon>Bacillales</taxon>
        <taxon>Listeriaceae</taxon>
        <taxon>Listeria</taxon>
    </lineage>
</organism>
<dbReference type="SUPFAM" id="SSF55681">
    <property type="entry name" value="Class II aaRS and biotin synthetases"/>
    <property type="match status" value="1"/>
</dbReference>
<dbReference type="FunFam" id="2.40.50.140:FF:000024">
    <property type="entry name" value="Lysine--tRNA ligase"/>
    <property type="match status" value="1"/>
</dbReference>
<comment type="catalytic activity">
    <reaction evidence="12 13 14">
        <text>tRNA(Lys) + L-lysine + ATP = L-lysyl-tRNA(Lys) + AMP + diphosphate</text>
        <dbReference type="Rhea" id="RHEA:20792"/>
        <dbReference type="Rhea" id="RHEA-COMP:9696"/>
        <dbReference type="Rhea" id="RHEA-COMP:9697"/>
        <dbReference type="ChEBI" id="CHEBI:30616"/>
        <dbReference type="ChEBI" id="CHEBI:32551"/>
        <dbReference type="ChEBI" id="CHEBI:33019"/>
        <dbReference type="ChEBI" id="CHEBI:78442"/>
        <dbReference type="ChEBI" id="CHEBI:78529"/>
        <dbReference type="ChEBI" id="CHEBI:456215"/>
        <dbReference type="EC" id="6.1.1.6"/>
    </reaction>
</comment>
<feature type="binding site" evidence="13">
    <location>
        <position position="415"/>
    </location>
    <ligand>
        <name>Mg(2+)</name>
        <dbReference type="ChEBI" id="CHEBI:18420"/>
        <label>2</label>
    </ligand>
</feature>
<keyword evidence="7 13" id="KW-0547">Nucleotide-binding</keyword>
<dbReference type="AlphaFoldDB" id="W7DE49"/>
<evidence type="ECO:0000256" key="9">
    <source>
        <dbReference type="ARBA" id="ARBA00022842"/>
    </source>
</evidence>
<dbReference type="GO" id="GO:0005829">
    <property type="term" value="C:cytosol"/>
    <property type="evidence" value="ECO:0007669"/>
    <property type="project" value="TreeGrafter"/>
</dbReference>
<dbReference type="InterPro" id="IPR044136">
    <property type="entry name" value="Lys-tRNA-ligase_II_N"/>
</dbReference>
<evidence type="ECO:0000256" key="11">
    <source>
        <dbReference type="ARBA" id="ARBA00023146"/>
    </source>
</evidence>
<protein>
    <recommendedName>
        <fullName evidence="13">Lysine--tRNA ligase</fullName>
        <ecNumber evidence="13">6.1.1.6</ecNumber>
    </recommendedName>
    <alternativeName>
        <fullName evidence="13">Lysyl-tRNA synthetase</fullName>
        <shortName evidence="13">LysRS</shortName>
    </alternativeName>
</protein>
<feature type="binding site" evidence="13">
    <location>
        <position position="415"/>
    </location>
    <ligand>
        <name>Mg(2+)</name>
        <dbReference type="ChEBI" id="CHEBI:18420"/>
        <label>1</label>
    </ligand>
</feature>
<dbReference type="Pfam" id="PF00152">
    <property type="entry name" value="tRNA-synt_2"/>
    <property type="match status" value="1"/>
</dbReference>